<proteinExistence type="predicted"/>
<gene>
    <name evidence="2" type="ORF">BDK51DRAFT_35297</name>
</gene>
<protein>
    <submittedName>
        <fullName evidence="2">Uncharacterized protein</fullName>
    </submittedName>
</protein>
<feature type="transmembrane region" description="Helical" evidence="1">
    <location>
        <begin position="170"/>
        <end position="190"/>
    </location>
</feature>
<dbReference type="Proteomes" id="UP000269721">
    <property type="component" value="Unassembled WGS sequence"/>
</dbReference>
<evidence type="ECO:0000256" key="1">
    <source>
        <dbReference type="SAM" id="Phobius"/>
    </source>
</evidence>
<accession>A0A4P9WK54</accession>
<dbReference type="AlphaFoldDB" id="A0A4P9WK54"/>
<name>A0A4P9WK54_9FUNG</name>
<feature type="transmembrane region" description="Helical" evidence="1">
    <location>
        <begin position="88"/>
        <end position="107"/>
    </location>
</feature>
<sequence length="218" mass="23512">MTKLLVWTTPSGRSSRYKLLKPLDFLIGVWFEALIPYVLLSVSKGIRTPSESTTSDIIYAITIMMIGLLANGLFLSLWQIALYATDEISAFALALAILSFIMIAGINSGLGPRMFARTLSVVGVIVTMCLQKPITILGAVSVAGSNGVCDLVLATLRGDGMTFTGNQWEVIKVGGFALLALSGIFVQYAITRQMKRGGKGKYLTLENERAPGMVALRQ</sequence>
<feature type="transmembrane region" description="Helical" evidence="1">
    <location>
        <begin position="119"/>
        <end position="143"/>
    </location>
</feature>
<keyword evidence="1" id="KW-0472">Membrane</keyword>
<reference evidence="3" key="1">
    <citation type="journal article" date="2018" name="Nat. Microbiol.">
        <title>Leveraging single-cell genomics to expand the fungal tree of life.</title>
        <authorList>
            <person name="Ahrendt S.R."/>
            <person name="Quandt C.A."/>
            <person name="Ciobanu D."/>
            <person name="Clum A."/>
            <person name="Salamov A."/>
            <person name="Andreopoulos B."/>
            <person name="Cheng J.F."/>
            <person name="Woyke T."/>
            <person name="Pelin A."/>
            <person name="Henrissat B."/>
            <person name="Reynolds N.K."/>
            <person name="Benny G.L."/>
            <person name="Smith M.E."/>
            <person name="James T.Y."/>
            <person name="Grigoriev I.V."/>
        </authorList>
    </citation>
    <scope>NUCLEOTIDE SEQUENCE [LARGE SCALE GENOMIC DNA]</scope>
</reference>
<keyword evidence="1" id="KW-0812">Transmembrane</keyword>
<dbReference type="OrthoDB" id="2129101at2759"/>
<evidence type="ECO:0000313" key="3">
    <source>
        <dbReference type="Proteomes" id="UP000269721"/>
    </source>
</evidence>
<evidence type="ECO:0000313" key="2">
    <source>
        <dbReference type="EMBL" id="RKO92772.1"/>
    </source>
</evidence>
<organism evidence="2 3">
    <name type="scientific">Blyttiomyces helicus</name>
    <dbReference type="NCBI Taxonomy" id="388810"/>
    <lineage>
        <taxon>Eukaryota</taxon>
        <taxon>Fungi</taxon>
        <taxon>Fungi incertae sedis</taxon>
        <taxon>Chytridiomycota</taxon>
        <taxon>Chytridiomycota incertae sedis</taxon>
        <taxon>Chytridiomycetes</taxon>
        <taxon>Chytridiomycetes incertae sedis</taxon>
        <taxon>Blyttiomyces</taxon>
    </lineage>
</organism>
<dbReference type="EMBL" id="KZ994502">
    <property type="protein sequence ID" value="RKO92772.1"/>
    <property type="molecule type" value="Genomic_DNA"/>
</dbReference>
<keyword evidence="3" id="KW-1185">Reference proteome</keyword>
<keyword evidence="1" id="KW-1133">Transmembrane helix</keyword>
<feature type="transmembrane region" description="Helical" evidence="1">
    <location>
        <begin position="58"/>
        <end position="82"/>
    </location>
</feature>
<feature type="transmembrane region" description="Helical" evidence="1">
    <location>
        <begin position="25"/>
        <end position="46"/>
    </location>
</feature>